<protein>
    <submittedName>
        <fullName evidence="2">Uncharacterized protein YpuA, DUF1002 family</fullName>
    </submittedName>
</protein>
<dbReference type="OrthoDB" id="9810153at2"/>
<feature type="signal peptide" evidence="1">
    <location>
        <begin position="1"/>
        <end position="28"/>
    </location>
</feature>
<dbReference type="STRING" id="1464123.SAMN05444126_106100"/>
<name>A0A1H9SBH6_9BACI</name>
<sequence>MKNNPILTSLLLVAAACLAFGSAVSADAAPGDEIVTLGEDLNEEQRSALLNEMDADEDEVLIVTVSNEEEHEYLGDYISAGVIGSNALSSSKITILEDGEGLDVESNKIDWVTDGMYANALITAGVKDADVYVTAPFDVSGTGALTGLLKAYEASTDEVIPEEQKDVANEEMVKTAELGDEYGTEDATELMIQIKEAVADEDVDTAEDLRQLIDEKADEVGIDLTEEEREGLVSLFERMKDLDIDWDSVRDQIDSIRDNIADIVDSEEAQGLIRSFLNFFEEVINTVQEWFSGDDNAHFSAKPDNNSS</sequence>
<proteinExistence type="predicted"/>
<keyword evidence="3" id="KW-1185">Reference proteome</keyword>
<dbReference type="Proteomes" id="UP000199318">
    <property type="component" value="Unassembled WGS sequence"/>
</dbReference>
<organism evidence="2 3">
    <name type="scientific">Salisediminibacterium halotolerans</name>
    <dbReference type="NCBI Taxonomy" id="517425"/>
    <lineage>
        <taxon>Bacteria</taxon>
        <taxon>Bacillati</taxon>
        <taxon>Bacillota</taxon>
        <taxon>Bacilli</taxon>
        <taxon>Bacillales</taxon>
        <taxon>Bacillaceae</taxon>
        <taxon>Salisediminibacterium</taxon>
    </lineage>
</organism>
<feature type="chain" id="PRO_5011480613" evidence="1">
    <location>
        <begin position="29"/>
        <end position="308"/>
    </location>
</feature>
<dbReference type="EMBL" id="FOGV01000006">
    <property type="protein sequence ID" value="SER81539.1"/>
    <property type="molecule type" value="Genomic_DNA"/>
</dbReference>
<evidence type="ECO:0000313" key="2">
    <source>
        <dbReference type="EMBL" id="SER81539.1"/>
    </source>
</evidence>
<dbReference type="RefSeq" id="WP_093072388.1">
    <property type="nucleotide sequence ID" value="NZ_FOGV01000006.1"/>
</dbReference>
<keyword evidence="1" id="KW-0732">Signal</keyword>
<accession>A0A1H9SBH6</accession>
<gene>
    <name evidence="2" type="ORF">SAMN05444126_106100</name>
</gene>
<dbReference type="AlphaFoldDB" id="A0A1H9SBH6"/>
<evidence type="ECO:0000256" key="1">
    <source>
        <dbReference type="SAM" id="SignalP"/>
    </source>
</evidence>
<comment type="caution">
    <text evidence="2">The sequence shown here is derived from an EMBL/GenBank/DDBJ whole genome shotgun (WGS) entry which is preliminary data.</text>
</comment>
<dbReference type="PROSITE" id="PS51257">
    <property type="entry name" value="PROKAR_LIPOPROTEIN"/>
    <property type="match status" value="1"/>
</dbReference>
<dbReference type="Pfam" id="PF06207">
    <property type="entry name" value="DUF1002"/>
    <property type="match status" value="1"/>
</dbReference>
<dbReference type="InterPro" id="IPR009343">
    <property type="entry name" value="DUF1002"/>
</dbReference>
<reference evidence="3" key="1">
    <citation type="submission" date="2016-10" db="EMBL/GenBank/DDBJ databases">
        <authorList>
            <person name="de Groot N.N."/>
        </authorList>
    </citation>
    <scope>NUCLEOTIDE SEQUENCE [LARGE SCALE GENOMIC DNA]</scope>
    <source>
        <strain evidence="3">10nlg</strain>
    </source>
</reference>
<evidence type="ECO:0000313" key="3">
    <source>
        <dbReference type="Proteomes" id="UP000199318"/>
    </source>
</evidence>